<dbReference type="Pfam" id="PF01527">
    <property type="entry name" value="HTH_Tnp_1"/>
    <property type="match status" value="1"/>
</dbReference>
<keyword evidence="3" id="KW-1185">Reference proteome</keyword>
<evidence type="ECO:0000256" key="1">
    <source>
        <dbReference type="SAM" id="Coils"/>
    </source>
</evidence>
<dbReference type="InterPro" id="IPR002514">
    <property type="entry name" value="Transposase_8"/>
</dbReference>
<reference evidence="3" key="1">
    <citation type="journal article" date="2019" name="Int. J. Syst. Evol. Microbiol.">
        <title>The Global Catalogue of Microorganisms (GCM) 10K type strain sequencing project: providing services to taxonomists for standard genome sequencing and annotation.</title>
        <authorList>
            <consortium name="The Broad Institute Genomics Platform"/>
            <consortium name="The Broad Institute Genome Sequencing Center for Infectious Disease"/>
            <person name="Wu L."/>
            <person name="Ma J."/>
        </authorList>
    </citation>
    <scope>NUCLEOTIDE SEQUENCE [LARGE SCALE GENOMIC DNA]</scope>
    <source>
        <strain evidence="3">JCM 16240</strain>
    </source>
</reference>
<keyword evidence="1" id="KW-0175">Coiled coil</keyword>
<sequence length="97" mass="11253">MSMSAQPKRFTEEFKIEAVRQVTERGHRVADVAERLGVSAHSLYQWRKRYGQADCTAVRREADQAGEVRRLKAELRRVTEERDILKKAAAYFAKQSQ</sequence>
<evidence type="ECO:0000313" key="3">
    <source>
        <dbReference type="Proteomes" id="UP001501176"/>
    </source>
</evidence>
<name>A0ABP3DMD0_9BURK</name>
<dbReference type="Proteomes" id="UP001501176">
    <property type="component" value="Unassembled WGS sequence"/>
</dbReference>
<dbReference type="InterPro" id="IPR051839">
    <property type="entry name" value="RD_transcriptional_regulator"/>
</dbReference>
<protein>
    <submittedName>
        <fullName evidence="2">Transposase</fullName>
    </submittedName>
</protein>
<dbReference type="Gene3D" id="1.10.10.60">
    <property type="entry name" value="Homeodomain-like"/>
    <property type="match status" value="1"/>
</dbReference>
<dbReference type="InterPro" id="IPR009057">
    <property type="entry name" value="Homeodomain-like_sf"/>
</dbReference>
<proteinExistence type="predicted"/>
<accession>A0ABP3DMD0</accession>
<evidence type="ECO:0000313" key="2">
    <source>
        <dbReference type="EMBL" id="GAA0233968.1"/>
    </source>
</evidence>
<gene>
    <name evidence="2" type="ORF">GCM10009125_23630</name>
</gene>
<dbReference type="EMBL" id="BAAAFN010000015">
    <property type="protein sequence ID" value="GAA0233968.1"/>
    <property type="molecule type" value="Genomic_DNA"/>
</dbReference>
<dbReference type="PANTHER" id="PTHR33215">
    <property type="entry name" value="PROTEIN DISTAL ANTENNA"/>
    <property type="match status" value="1"/>
</dbReference>
<dbReference type="SUPFAM" id="SSF46689">
    <property type="entry name" value="Homeodomain-like"/>
    <property type="match status" value="1"/>
</dbReference>
<comment type="caution">
    <text evidence="2">The sequence shown here is derived from an EMBL/GenBank/DDBJ whole genome shotgun (WGS) entry which is preliminary data.</text>
</comment>
<organism evidence="2 3">
    <name type="scientific">Castellaniella daejeonensis</name>
    <dbReference type="NCBI Taxonomy" id="659013"/>
    <lineage>
        <taxon>Bacteria</taxon>
        <taxon>Pseudomonadati</taxon>
        <taxon>Pseudomonadota</taxon>
        <taxon>Betaproteobacteria</taxon>
        <taxon>Burkholderiales</taxon>
        <taxon>Alcaligenaceae</taxon>
        <taxon>Castellaniella</taxon>
    </lineage>
</organism>
<dbReference type="PANTHER" id="PTHR33215:SF13">
    <property type="entry name" value="PROTEIN DISTAL ANTENNA"/>
    <property type="match status" value="1"/>
</dbReference>
<feature type="coiled-coil region" evidence="1">
    <location>
        <begin position="61"/>
        <end position="88"/>
    </location>
</feature>